<keyword evidence="2" id="KW-1185">Reference proteome</keyword>
<dbReference type="InterPro" id="IPR006522">
    <property type="entry name" value="Phage_virion_morphogenesis"/>
</dbReference>
<proteinExistence type="predicted"/>
<comment type="caution">
    <text evidence="1">The sequence shown here is derived from an EMBL/GenBank/DDBJ whole genome shotgun (WGS) entry which is preliminary data.</text>
</comment>
<organism evidence="1 2">
    <name type="scientific">Pigmentiphaga kullae</name>
    <dbReference type="NCBI Taxonomy" id="151784"/>
    <lineage>
        <taxon>Bacteria</taxon>
        <taxon>Pseudomonadati</taxon>
        <taxon>Pseudomonadota</taxon>
        <taxon>Betaproteobacteria</taxon>
        <taxon>Burkholderiales</taxon>
        <taxon>Alcaligenaceae</taxon>
        <taxon>Pigmentiphaga</taxon>
    </lineage>
</organism>
<dbReference type="OrthoDB" id="6402405at2"/>
<name>A0A4Q7NLV9_9BURK</name>
<gene>
    <name evidence="1" type="ORF">EV675_2097</name>
</gene>
<dbReference type="RefSeq" id="WP_130357188.1">
    <property type="nucleotide sequence ID" value="NZ_SGXC01000001.1"/>
</dbReference>
<evidence type="ECO:0000313" key="1">
    <source>
        <dbReference type="EMBL" id="RZS86063.1"/>
    </source>
</evidence>
<accession>A0A4Q7NLV9</accession>
<reference evidence="1 2" key="1">
    <citation type="submission" date="2019-02" db="EMBL/GenBank/DDBJ databases">
        <title>Genomic Encyclopedia of Type Strains, Phase IV (KMG-IV): sequencing the most valuable type-strain genomes for metagenomic binning, comparative biology and taxonomic classification.</title>
        <authorList>
            <person name="Goeker M."/>
        </authorList>
    </citation>
    <scope>NUCLEOTIDE SEQUENCE [LARGE SCALE GENOMIC DNA]</scope>
    <source>
        <strain evidence="1 2">K24</strain>
    </source>
</reference>
<dbReference type="NCBIfam" id="TIGR01635">
    <property type="entry name" value="tail_comp_S"/>
    <property type="match status" value="1"/>
</dbReference>
<dbReference type="Proteomes" id="UP000292445">
    <property type="component" value="Unassembled WGS sequence"/>
</dbReference>
<evidence type="ECO:0000313" key="2">
    <source>
        <dbReference type="Proteomes" id="UP000292445"/>
    </source>
</evidence>
<dbReference type="EMBL" id="SGXC01000001">
    <property type="protein sequence ID" value="RZS86063.1"/>
    <property type="molecule type" value="Genomic_DNA"/>
</dbReference>
<protein>
    <submittedName>
        <fullName evidence="1">Phage virion morphogenesis protein</fullName>
    </submittedName>
</protein>
<sequence>MAGAFLSVDIDLDTRAAEAGLDRQAAALEHPQPLMDDIAQYLYNSSRERFRTQQAPDGTPWAALNPEYQRQKSKNQDKILTLNGYLSGTLVAQATDDEAVVGSNLVYAAIQQFGGTIKPRTGRALRVGGRFLSSVTLPARPYLGTSADDLAEINDLVEDYLAAAAS</sequence>
<dbReference type="AlphaFoldDB" id="A0A4Q7NLV9"/>
<dbReference type="Pfam" id="PF05069">
    <property type="entry name" value="Phage_tail_S"/>
    <property type="match status" value="1"/>
</dbReference>